<dbReference type="InterPro" id="IPR011994">
    <property type="entry name" value="Cytidylate_kinase_dom"/>
</dbReference>
<dbReference type="EMBL" id="CADCSZ010000113">
    <property type="protein sequence ID" value="CAA9242909.1"/>
    <property type="molecule type" value="Genomic_DNA"/>
</dbReference>
<evidence type="ECO:0000256" key="5">
    <source>
        <dbReference type="ARBA" id="ARBA00022840"/>
    </source>
</evidence>
<reference evidence="11" key="1">
    <citation type="submission" date="2020-02" db="EMBL/GenBank/DDBJ databases">
        <authorList>
            <person name="Meier V. D."/>
        </authorList>
    </citation>
    <scope>NUCLEOTIDE SEQUENCE</scope>
    <source>
        <strain evidence="11">AVDCRST_MAG76</strain>
    </source>
</reference>
<keyword evidence="8" id="KW-0963">Cytoplasm</keyword>
<organism evidence="11">
    <name type="scientific">uncultured Acidimicrobiales bacterium</name>
    <dbReference type="NCBI Taxonomy" id="310071"/>
    <lineage>
        <taxon>Bacteria</taxon>
        <taxon>Bacillati</taxon>
        <taxon>Actinomycetota</taxon>
        <taxon>Acidimicrobiia</taxon>
        <taxon>Acidimicrobiales</taxon>
        <taxon>environmental samples</taxon>
    </lineage>
</organism>
<dbReference type="GO" id="GO:0005524">
    <property type="term" value="F:ATP binding"/>
    <property type="evidence" value="ECO:0007669"/>
    <property type="project" value="UniProtKB-UniRule"/>
</dbReference>
<accession>A0A6J4I539</accession>
<evidence type="ECO:0000313" key="11">
    <source>
        <dbReference type="EMBL" id="CAA9242909.1"/>
    </source>
</evidence>
<keyword evidence="2 8" id="KW-0808">Transferase</keyword>
<feature type="domain" description="Cytidylate kinase" evidence="10">
    <location>
        <begin position="48"/>
        <end position="254"/>
    </location>
</feature>
<gene>
    <name evidence="8" type="primary">cmk</name>
    <name evidence="11" type="ORF">AVDCRST_MAG76-1858</name>
</gene>
<dbReference type="NCBIfam" id="TIGR00017">
    <property type="entry name" value="cmk"/>
    <property type="match status" value="1"/>
</dbReference>
<keyword evidence="3 8" id="KW-0547">Nucleotide-binding</keyword>
<evidence type="ECO:0000256" key="9">
    <source>
        <dbReference type="SAM" id="MobiDB-lite"/>
    </source>
</evidence>
<dbReference type="Pfam" id="PF02224">
    <property type="entry name" value="Cytidylate_kin"/>
    <property type="match status" value="1"/>
</dbReference>
<dbReference type="SUPFAM" id="SSF52540">
    <property type="entry name" value="P-loop containing nucleoside triphosphate hydrolases"/>
    <property type="match status" value="1"/>
</dbReference>
<dbReference type="PANTHER" id="PTHR21299:SF2">
    <property type="entry name" value="CYTIDYLATE KINASE"/>
    <property type="match status" value="1"/>
</dbReference>
<dbReference type="GO" id="GO:0006220">
    <property type="term" value="P:pyrimidine nucleotide metabolic process"/>
    <property type="evidence" value="ECO:0007669"/>
    <property type="project" value="UniProtKB-UniRule"/>
</dbReference>
<feature type="binding site" evidence="8">
    <location>
        <begin position="52"/>
        <end position="60"/>
    </location>
    <ligand>
        <name>ATP</name>
        <dbReference type="ChEBI" id="CHEBI:30616"/>
    </ligand>
</feature>
<dbReference type="Gene3D" id="3.40.50.300">
    <property type="entry name" value="P-loop containing nucleotide triphosphate hydrolases"/>
    <property type="match status" value="1"/>
</dbReference>
<evidence type="ECO:0000256" key="2">
    <source>
        <dbReference type="ARBA" id="ARBA00022679"/>
    </source>
</evidence>
<feature type="region of interest" description="Disordered" evidence="9">
    <location>
        <begin position="1"/>
        <end position="40"/>
    </location>
</feature>
<evidence type="ECO:0000256" key="8">
    <source>
        <dbReference type="HAMAP-Rule" id="MF_00238"/>
    </source>
</evidence>
<dbReference type="PANTHER" id="PTHR21299">
    <property type="entry name" value="CYTIDYLATE KINASE/PANTOATE-BETA-ALANINE LIGASE"/>
    <property type="match status" value="1"/>
</dbReference>
<evidence type="ECO:0000256" key="3">
    <source>
        <dbReference type="ARBA" id="ARBA00022741"/>
    </source>
</evidence>
<dbReference type="InterPro" id="IPR027417">
    <property type="entry name" value="P-loop_NTPase"/>
</dbReference>
<dbReference type="AlphaFoldDB" id="A0A6J4I539"/>
<keyword evidence="5 8" id="KW-0067">ATP-binding</keyword>
<name>A0A6J4I539_9ACTN</name>
<dbReference type="GO" id="GO:0005829">
    <property type="term" value="C:cytosol"/>
    <property type="evidence" value="ECO:0007669"/>
    <property type="project" value="TreeGrafter"/>
</dbReference>
<dbReference type="CDD" id="cd02020">
    <property type="entry name" value="CMPK"/>
    <property type="match status" value="1"/>
</dbReference>
<protein>
    <recommendedName>
        <fullName evidence="8">Cytidylate kinase</fullName>
        <shortName evidence="8">CK</shortName>
        <ecNumber evidence="8">2.7.4.25</ecNumber>
    </recommendedName>
    <alternativeName>
        <fullName evidence="8">Cytidine monophosphate kinase</fullName>
        <shortName evidence="8">CMP kinase</shortName>
    </alternativeName>
</protein>
<comment type="catalytic activity">
    <reaction evidence="6 8">
        <text>dCMP + ATP = dCDP + ADP</text>
        <dbReference type="Rhea" id="RHEA:25094"/>
        <dbReference type="ChEBI" id="CHEBI:30616"/>
        <dbReference type="ChEBI" id="CHEBI:57566"/>
        <dbReference type="ChEBI" id="CHEBI:58593"/>
        <dbReference type="ChEBI" id="CHEBI:456216"/>
        <dbReference type="EC" id="2.7.4.25"/>
    </reaction>
</comment>
<dbReference type="HAMAP" id="MF_00238">
    <property type="entry name" value="Cytidyl_kinase_type1"/>
    <property type="match status" value="1"/>
</dbReference>
<dbReference type="EC" id="2.7.4.25" evidence="8"/>
<dbReference type="InterPro" id="IPR003136">
    <property type="entry name" value="Cytidylate_kin"/>
</dbReference>
<sequence>MGERSERAGEVAPTPGWPDEEGQVRNEPSTAGGKPGGEGAADAAAGIIAIDGPAGSGKSTVARTVADRLDLPYLDTGAMYRAVAFAALRRGIDPEDRDAVARLARGVDLSVESGVVTVDGVDASIEVRGPEVTRAVSAVAANPDVRAELVARQRRWAAERGGGVVEGRDIGTVVFPAARLKVYLTASHEARSERRAKEASDLTYDSVAADIARRDHADSTRSDDPLQVAADAVVLDTTGLSVDDVVAEVLDRVAQAGAARPSGGERTP</sequence>
<comment type="similarity">
    <text evidence="1 8">Belongs to the cytidylate kinase family. Type 1 subfamily.</text>
</comment>
<evidence type="ECO:0000256" key="6">
    <source>
        <dbReference type="ARBA" id="ARBA00047615"/>
    </source>
</evidence>
<dbReference type="GO" id="GO:0015949">
    <property type="term" value="P:nucleobase-containing small molecule interconversion"/>
    <property type="evidence" value="ECO:0007669"/>
    <property type="project" value="TreeGrafter"/>
</dbReference>
<keyword evidence="4 8" id="KW-0418">Kinase</keyword>
<evidence type="ECO:0000256" key="7">
    <source>
        <dbReference type="ARBA" id="ARBA00048478"/>
    </source>
</evidence>
<proteinExistence type="inferred from homology"/>
<comment type="catalytic activity">
    <reaction evidence="7 8">
        <text>CMP + ATP = CDP + ADP</text>
        <dbReference type="Rhea" id="RHEA:11600"/>
        <dbReference type="ChEBI" id="CHEBI:30616"/>
        <dbReference type="ChEBI" id="CHEBI:58069"/>
        <dbReference type="ChEBI" id="CHEBI:60377"/>
        <dbReference type="ChEBI" id="CHEBI:456216"/>
        <dbReference type="EC" id="2.7.4.25"/>
    </reaction>
</comment>
<evidence type="ECO:0000256" key="4">
    <source>
        <dbReference type="ARBA" id="ARBA00022777"/>
    </source>
</evidence>
<evidence type="ECO:0000256" key="1">
    <source>
        <dbReference type="ARBA" id="ARBA00009427"/>
    </source>
</evidence>
<comment type="subcellular location">
    <subcellularLocation>
        <location evidence="8">Cytoplasm</location>
    </subcellularLocation>
</comment>
<dbReference type="GO" id="GO:0036431">
    <property type="term" value="F:dCMP kinase activity"/>
    <property type="evidence" value="ECO:0007669"/>
    <property type="project" value="InterPro"/>
</dbReference>
<evidence type="ECO:0000259" key="10">
    <source>
        <dbReference type="Pfam" id="PF02224"/>
    </source>
</evidence>